<feature type="transmembrane region" description="Helical" evidence="2">
    <location>
        <begin position="46"/>
        <end position="71"/>
    </location>
</feature>
<evidence type="ECO:0000256" key="2">
    <source>
        <dbReference type="SAM" id="Phobius"/>
    </source>
</evidence>
<evidence type="ECO:0000313" key="4">
    <source>
        <dbReference type="EMBL" id="TGO08760.1"/>
    </source>
</evidence>
<keyword evidence="5" id="KW-1185">Reference proteome</keyword>
<feature type="transmembrane region" description="Helical" evidence="2">
    <location>
        <begin position="221"/>
        <end position="244"/>
    </location>
</feature>
<dbReference type="PANTHER" id="PTHR39614">
    <property type="entry name" value="INTEGRAL MEMBRANE PROTEIN"/>
    <property type="match status" value="1"/>
</dbReference>
<name>A0A4Z1EBH3_9HELO</name>
<organism evidence="4 5">
    <name type="scientific">Botrytis tulipae</name>
    <dbReference type="NCBI Taxonomy" id="87230"/>
    <lineage>
        <taxon>Eukaryota</taxon>
        <taxon>Fungi</taxon>
        <taxon>Dikarya</taxon>
        <taxon>Ascomycota</taxon>
        <taxon>Pezizomycotina</taxon>
        <taxon>Leotiomycetes</taxon>
        <taxon>Helotiales</taxon>
        <taxon>Sclerotiniaceae</taxon>
        <taxon>Botrytis</taxon>
    </lineage>
</organism>
<dbReference type="AlphaFoldDB" id="A0A4Z1EBH3"/>
<dbReference type="PANTHER" id="PTHR39614:SF2">
    <property type="entry name" value="INTEGRAL MEMBRANE PROTEIN"/>
    <property type="match status" value="1"/>
</dbReference>
<dbReference type="InterPro" id="IPR049326">
    <property type="entry name" value="Rhodopsin_dom_fungi"/>
</dbReference>
<keyword evidence="2" id="KW-1133">Transmembrane helix</keyword>
<feature type="transmembrane region" description="Helical" evidence="2">
    <location>
        <begin position="129"/>
        <end position="146"/>
    </location>
</feature>
<proteinExistence type="predicted"/>
<accession>A0A4Z1EBH3</accession>
<dbReference type="Proteomes" id="UP000297777">
    <property type="component" value="Unassembled WGS sequence"/>
</dbReference>
<keyword evidence="2" id="KW-0472">Membrane</keyword>
<keyword evidence="2" id="KW-0812">Transmembrane</keyword>
<feature type="transmembrane region" description="Helical" evidence="2">
    <location>
        <begin position="185"/>
        <end position="209"/>
    </location>
</feature>
<evidence type="ECO:0000313" key="5">
    <source>
        <dbReference type="Proteomes" id="UP000297777"/>
    </source>
</evidence>
<protein>
    <recommendedName>
        <fullName evidence="3">Rhodopsin domain-containing protein</fullName>
    </recommendedName>
</protein>
<dbReference type="OrthoDB" id="3918601at2759"/>
<dbReference type="Pfam" id="PF20684">
    <property type="entry name" value="Fung_rhodopsin"/>
    <property type="match status" value="1"/>
</dbReference>
<dbReference type="EMBL" id="PQXH01000193">
    <property type="protein sequence ID" value="TGO08760.1"/>
    <property type="molecule type" value="Genomic_DNA"/>
</dbReference>
<evidence type="ECO:0000256" key="1">
    <source>
        <dbReference type="SAM" id="MobiDB-lite"/>
    </source>
</evidence>
<feature type="transmembrane region" description="Helical" evidence="2">
    <location>
        <begin position="91"/>
        <end position="117"/>
    </location>
</feature>
<reference evidence="4 5" key="1">
    <citation type="submission" date="2017-12" db="EMBL/GenBank/DDBJ databases">
        <title>Comparative genomics of Botrytis spp.</title>
        <authorList>
            <person name="Valero-Jimenez C.A."/>
            <person name="Tapia P."/>
            <person name="Veloso J."/>
            <person name="Silva-Moreno E."/>
            <person name="Staats M."/>
            <person name="Valdes J.H."/>
            <person name="Van Kan J.A.L."/>
        </authorList>
    </citation>
    <scope>NUCLEOTIDE SEQUENCE [LARGE SCALE GENOMIC DNA]</scope>
    <source>
        <strain evidence="4 5">Bt9001</strain>
    </source>
</reference>
<gene>
    <name evidence="4" type="ORF">BTUL_0193g00120</name>
</gene>
<feature type="transmembrane region" description="Helical" evidence="2">
    <location>
        <begin position="12"/>
        <end position="34"/>
    </location>
</feature>
<sequence length="374" mass="41824">MAVVTADNHGPLLNVAMWIVLVPMVIIASTKIYTKYDTLRKIQIDDYLGLIAMLSSVGQCICTSEQIAYGLGQKQDTILQSELNRFYIAQYAGNIMYISAIFLTKLSSLYFFVCLTIEGSDKRRWIHKSILWIGTWSLISIVVIALQCQLPDPWVFEPGKCINVVRYLQVSKFCILTSVTVPQRVFWTVNAVVDSLTQVFIGLLPVYILNALKMEDSKKRLTILLFSPNLLTLPILILRIIYLYNTIDSTNYTWDSLNLALMTNLHPSFTIILSCVPFSKSIIDSLIVAPHIITDTTTGVLSTDRLKGAGRRNKSYIRGTSHFLSGGATRTTTIVTVTGSEAQELNEYISRAESQERMISGSTSPATSKAEWHS</sequence>
<evidence type="ECO:0000259" key="3">
    <source>
        <dbReference type="Pfam" id="PF20684"/>
    </source>
</evidence>
<feature type="region of interest" description="Disordered" evidence="1">
    <location>
        <begin position="355"/>
        <end position="374"/>
    </location>
</feature>
<feature type="domain" description="Rhodopsin" evidence="3">
    <location>
        <begin position="31"/>
        <end position="283"/>
    </location>
</feature>
<comment type="caution">
    <text evidence="4">The sequence shown here is derived from an EMBL/GenBank/DDBJ whole genome shotgun (WGS) entry which is preliminary data.</text>
</comment>